<evidence type="ECO:0000313" key="1">
    <source>
        <dbReference type="EMBL" id="MEA9355287.1"/>
    </source>
</evidence>
<organism evidence="1 2">
    <name type="scientific">Bacteriovorax antarcticus</name>
    <dbReference type="NCBI Taxonomy" id="3088717"/>
    <lineage>
        <taxon>Bacteria</taxon>
        <taxon>Pseudomonadati</taxon>
        <taxon>Bdellovibrionota</taxon>
        <taxon>Bacteriovoracia</taxon>
        <taxon>Bacteriovoracales</taxon>
        <taxon>Bacteriovoracaceae</taxon>
        <taxon>Bacteriovorax</taxon>
    </lineage>
</organism>
<keyword evidence="2" id="KW-1185">Reference proteome</keyword>
<protein>
    <submittedName>
        <fullName evidence="1">Uncharacterized protein</fullName>
    </submittedName>
</protein>
<comment type="caution">
    <text evidence="1">The sequence shown here is derived from an EMBL/GenBank/DDBJ whole genome shotgun (WGS) entry which is preliminary data.</text>
</comment>
<evidence type="ECO:0000313" key="2">
    <source>
        <dbReference type="Proteomes" id="UP001302274"/>
    </source>
</evidence>
<dbReference type="RefSeq" id="WP_323574774.1">
    <property type="nucleotide sequence ID" value="NZ_JAYGJQ010000001.1"/>
</dbReference>
<proteinExistence type="predicted"/>
<gene>
    <name evidence="1" type="ORF">SHI21_03705</name>
</gene>
<reference evidence="1 2" key="1">
    <citation type="submission" date="2023-11" db="EMBL/GenBank/DDBJ databases">
        <title>A Novel Polar Bacteriovorax (B. antarcticus) Isolated from the Biocrust in Antarctica.</title>
        <authorList>
            <person name="Mun W."/>
            <person name="Choi S.Y."/>
            <person name="Mitchell R.J."/>
        </authorList>
    </citation>
    <scope>NUCLEOTIDE SEQUENCE [LARGE SCALE GENOMIC DNA]</scope>
    <source>
        <strain evidence="1 2">PP10</strain>
    </source>
</reference>
<name>A0ABU5VQS6_9BACT</name>
<dbReference type="Proteomes" id="UP001302274">
    <property type="component" value="Unassembled WGS sequence"/>
</dbReference>
<dbReference type="EMBL" id="JAYGJQ010000001">
    <property type="protein sequence ID" value="MEA9355287.1"/>
    <property type="molecule type" value="Genomic_DNA"/>
</dbReference>
<accession>A0ABU5VQS6</accession>
<sequence>MKFILSILLFILAPMAFGYEKEFVITDILNDDVIRVQKLDMNVDVTAGDLLLIYSHTTKSILGYARVEVVDPDAEFFTATVQTHNKSGMIRPENFLKKVDLTKVKNTEMPARIDLLYKENRKAAARYRPLVYGGLAQGFTAANLVKKEFLVGPSIFGYGLTSRTQLNTNLVSTMFSILNVSVKNTVFNNDDYEISVENGFQYYHQKKKGSYQFTGYLDMVTNSNFNSYVKLRVFTQKPQDEYLYNSEEYKNDLNLELSLAYGYLFNNWNRVIFGPKIDVNKQKVGGTVGYYIIDREFHTMIGVSSNDFSEFKIGKQGYLLNLDFWWRF</sequence>